<sequence length="266" mass="30567">MIFMTPKHPLPILIFLVCTLLFAGQAYAQTLTIAIGNYPPYSGEKLKGQGLIPQVIRAAFAQHNIRVDFQFMPWARSFMEAKKGLYDASAYWYCTESRQEYFSCSTALYEESAVFFFNKSNPIPVWNTLEELENYRIGATRGYSYTDEFWRLAKSGELDVNIMTRDEQNFSMLLKGRIDLFPIGLLPGMYLLEQNYRNEKGALNYLPKPLLTGTLHLLFLKNQPTSMRLQSIFNDGLAKIKQSGEYQAILAKFHEDKHTKQPNNAP</sequence>
<dbReference type="Gene3D" id="3.40.190.10">
    <property type="entry name" value="Periplasmic binding protein-like II"/>
    <property type="match status" value="2"/>
</dbReference>
<dbReference type="SMART" id="SM00062">
    <property type="entry name" value="PBPb"/>
    <property type="match status" value="1"/>
</dbReference>
<dbReference type="Pfam" id="PF00497">
    <property type="entry name" value="SBP_bac_3"/>
    <property type="match status" value="1"/>
</dbReference>
<dbReference type="PANTHER" id="PTHR35936">
    <property type="entry name" value="MEMBRANE-BOUND LYTIC MUREIN TRANSGLYCOSYLASE F"/>
    <property type="match status" value="1"/>
</dbReference>
<name>A0A166XR70_9GAMM</name>
<evidence type="ECO:0000313" key="6">
    <source>
        <dbReference type="Proteomes" id="UP000076643"/>
    </source>
</evidence>
<evidence type="ECO:0000256" key="3">
    <source>
        <dbReference type="SAM" id="SignalP"/>
    </source>
</evidence>
<keyword evidence="6" id="KW-1185">Reference proteome</keyword>
<dbReference type="EMBL" id="AUYB01000093">
    <property type="protein sequence ID" value="KZN40706.1"/>
    <property type="molecule type" value="Genomic_DNA"/>
</dbReference>
<dbReference type="PANTHER" id="PTHR35936:SF25">
    <property type="entry name" value="ABC TRANSPORTER SUBSTRATE-BINDING PROTEIN"/>
    <property type="match status" value="1"/>
</dbReference>
<organism evidence="5 6">
    <name type="scientific">Pseudoalteromonas luteoviolacea DSM 6061</name>
    <dbReference type="NCBI Taxonomy" id="1365250"/>
    <lineage>
        <taxon>Bacteria</taxon>
        <taxon>Pseudomonadati</taxon>
        <taxon>Pseudomonadota</taxon>
        <taxon>Gammaproteobacteria</taxon>
        <taxon>Alteromonadales</taxon>
        <taxon>Pseudoalteromonadaceae</taxon>
        <taxon>Pseudoalteromonas</taxon>
    </lineage>
</organism>
<dbReference type="Proteomes" id="UP000076643">
    <property type="component" value="Unassembled WGS sequence"/>
</dbReference>
<feature type="signal peptide" evidence="3">
    <location>
        <begin position="1"/>
        <end position="28"/>
    </location>
</feature>
<keyword evidence="2 3" id="KW-0732">Signal</keyword>
<accession>A0A166XR70</accession>
<evidence type="ECO:0000313" key="5">
    <source>
        <dbReference type="EMBL" id="KZN40706.1"/>
    </source>
</evidence>
<dbReference type="PATRIC" id="fig|1365250.3.peg.1484"/>
<dbReference type="SUPFAM" id="SSF53850">
    <property type="entry name" value="Periplasmic binding protein-like II"/>
    <property type="match status" value="1"/>
</dbReference>
<feature type="chain" id="PRO_5007882414" description="Solute-binding protein family 3/N-terminal domain-containing protein" evidence="3">
    <location>
        <begin position="29"/>
        <end position="266"/>
    </location>
</feature>
<comment type="similarity">
    <text evidence="1">Belongs to the bacterial solute-binding protein 3 family.</text>
</comment>
<evidence type="ECO:0000256" key="2">
    <source>
        <dbReference type="ARBA" id="ARBA00022729"/>
    </source>
</evidence>
<dbReference type="AlphaFoldDB" id="A0A166XR70"/>
<protein>
    <recommendedName>
        <fullName evidence="4">Solute-binding protein family 3/N-terminal domain-containing protein</fullName>
    </recommendedName>
</protein>
<dbReference type="InterPro" id="IPR001638">
    <property type="entry name" value="Solute-binding_3/MltF_N"/>
</dbReference>
<evidence type="ECO:0000259" key="4">
    <source>
        <dbReference type="SMART" id="SM00062"/>
    </source>
</evidence>
<comment type="caution">
    <text evidence="5">The sequence shown here is derived from an EMBL/GenBank/DDBJ whole genome shotgun (WGS) entry which is preliminary data.</text>
</comment>
<evidence type="ECO:0000256" key="1">
    <source>
        <dbReference type="ARBA" id="ARBA00010333"/>
    </source>
</evidence>
<proteinExistence type="inferred from homology"/>
<feature type="domain" description="Solute-binding protein family 3/N-terminal" evidence="4">
    <location>
        <begin position="30"/>
        <end position="257"/>
    </location>
</feature>
<gene>
    <name evidence="5" type="ORF">N475_11295</name>
</gene>
<reference evidence="5 6" key="1">
    <citation type="submission" date="2013-07" db="EMBL/GenBank/DDBJ databases">
        <title>Comparative Genomic and Metabolomic Analysis of Twelve Strains of Pseudoalteromonas luteoviolacea.</title>
        <authorList>
            <person name="Vynne N.G."/>
            <person name="Mansson M."/>
            <person name="Gram L."/>
        </authorList>
    </citation>
    <scope>NUCLEOTIDE SEQUENCE [LARGE SCALE GENOMIC DNA]</scope>
    <source>
        <strain evidence="5 6">DSM 6061</strain>
    </source>
</reference>